<protein>
    <submittedName>
        <fullName evidence="1">Uncharacterized protein</fullName>
    </submittedName>
</protein>
<sequence>MTRFRKTVVPARQAYFKFGYSTFDTEVRWVDETGIVNMDLYTTTQIRLHKMMIRWEVGIFFRSLQKFIRKKRGRFENEILPNSWSQEHQLRLRKKEGPGQEISVPTLLPPSTPCCPCSSSRDGLPLLARFYYFHARAIPHSRLLLLLDIEARVMNQYDFRDCLVANSTLWRQDAVGCLPLQGIQECRFMTAFKALILALWVLTSFSLVRPVPTSDSGLYHTPRSGPRRLSEGGHHLEYTCRPSASPLSQKDSQERDRPDLHKLYDYSRLTITDTSSRRPWGSNCTCAHKLVGIHQPHSSSITTTNMIQYYVGYGEGGSCTSITLCSSPRLKATQADYADACQVLLGQVKKLLETGLAKQYSVHTLQIPSYSVDRGVSPEEEALRNLLPQLGWRNDGTQMLHILGARFADWEFLSYLLFEYQSQSKQSGPKRAACVFCAIWLPACGASENLAVFPMLQQKNQVPRAISQSALGLPGGDIKVRPPAHQSAARVLPKQQSPRNPDKVINHSINTIRWLTCGVTPSSALRTAWATLISWYVDSPGVTLGAVMSCYQAPVPGIEDNRRRTVASSTRTGDGDDSVRAVRLAACSSNQSGDQICESIVESLVLEDGLDDQETGSGSENTYAMMLTYQTWESKLEMQLSFDLTVVQKEAAVQLLHQLEHILGQIASVGRPTNIGDLSRVSERDLHDVWKWNAAMPESIDLKKGLFIGEALKASGVAKVEKVRRGEPDIRVGDPGIGKGTGALVWVVPPRAPDKLAAIGTIGELWIGAFVEDPKWLLNGIPGRGPSPRGRLYRTVMIGNVIASEGEVFWMVSDSRGAWPGGPSIRPSYTPYTTLIEQDALHRHPHPNVKVPDTQRKLNTKSRMQVRPTRPSGLMGQAATLRMYYIQMKRHLAILLGSSLLETLCPSITLPLHHSATSYRDILQLVVKALNITPHSSEIYNP</sequence>
<dbReference type="Proteomes" id="UP000799755">
    <property type="component" value="Unassembled WGS sequence"/>
</dbReference>
<proteinExistence type="predicted"/>
<evidence type="ECO:0000313" key="2">
    <source>
        <dbReference type="Proteomes" id="UP000799755"/>
    </source>
</evidence>
<organism evidence="1 2">
    <name type="scientific">Lindgomyces ingoldianus</name>
    <dbReference type="NCBI Taxonomy" id="673940"/>
    <lineage>
        <taxon>Eukaryota</taxon>
        <taxon>Fungi</taxon>
        <taxon>Dikarya</taxon>
        <taxon>Ascomycota</taxon>
        <taxon>Pezizomycotina</taxon>
        <taxon>Dothideomycetes</taxon>
        <taxon>Pleosporomycetidae</taxon>
        <taxon>Pleosporales</taxon>
        <taxon>Lindgomycetaceae</taxon>
        <taxon>Lindgomyces</taxon>
    </lineage>
</organism>
<accession>A0ACB6QNZ7</accession>
<dbReference type="EMBL" id="MU003518">
    <property type="protein sequence ID" value="KAF2467827.1"/>
    <property type="molecule type" value="Genomic_DNA"/>
</dbReference>
<comment type="caution">
    <text evidence="1">The sequence shown here is derived from an EMBL/GenBank/DDBJ whole genome shotgun (WGS) entry which is preliminary data.</text>
</comment>
<gene>
    <name evidence="1" type="ORF">BDR25DRAFT_358097</name>
</gene>
<reference evidence="1" key="1">
    <citation type="journal article" date="2020" name="Stud. Mycol.">
        <title>101 Dothideomycetes genomes: a test case for predicting lifestyles and emergence of pathogens.</title>
        <authorList>
            <person name="Haridas S."/>
            <person name="Albert R."/>
            <person name="Binder M."/>
            <person name="Bloem J."/>
            <person name="Labutti K."/>
            <person name="Salamov A."/>
            <person name="Andreopoulos B."/>
            <person name="Baker S."/>
            <person name="Barry K."/>
            <person name="Bills G."/>
            <person name="Bluhm B."/>
            <person name="Cannon C."/>
            <person name="Castanera R."/>
            <person name="Culley D."/>
            <person name="Daum C."/>
            <person name="Ezra D."/>
            <person name="Gonzalez J."/>
            <person name="Henrissat B."/>
            <person name="Kuo A."/>
            <person name="Liang C."/>
            <person name="Lipzen A."/>
            <person name="Lutzoni F."/>
            <person name="Magnuson J."/>
            <person name="Mondo S."/>
            <person name="Nolan M."/>
            <person name="Ohm R."/>
            <person name="Pangilinan J."/>
            <person name="Park H.-J."/>
            <person name="Ramirez L."/>
            <person name="Alfaro M."/>
            <person name="Sun H."/>
            <person name="Tritt A."/>
            <person name="Yoshinaga Y."/>
            <person name="Zwiers L.-H."/>
            <person name="Turgeon B."/>
            <person name="Goodwin S."/>
            <person name="Spatafora J."/>
            <person name="Crous P."/>
            <person name="Grigoriev I."/>
        </authorList>
    </citation>
    <scope>NUCLEOTIDE SEQUENCE</scope>
    <source>
        <strain evidence="1">ATCC 200398</strain>
    </source>
</reference>
<keyword evidence="2" id="KW-1185">Reference proteome</keyword>
<evidence type="ECO:0000313" key="1">
    <source>
        <dbReference type="EMBL" id="KAF2467827.1"/>
    </source>
</evidence>
<name>A0ACB6QNZ7_9PLEO</name>